<dbReference type="SUPFAM" id="SSF53335">
    <property type="entry name" value="S-adenosyl-L-methionine-dependent methyltransferases"/>
    <property type="match status" value="1"/>
</dbReference>
<dbReference type="Gene3D" id="1.20.1260.30">
    <property type="match status" value="1"/>
</dbReference>
<dbReference type="PRINTS" id="PR00507">
    <property type="entry name" value="N12N6MTFRASE"/>
</dbReference>
<dbReference type="EMBL" id="JASNFN010000025">
    <property type="protein sequence ID" value="MDP5184521.1"/>
    <property type="molecule type" value="Genomic_DNA"/>
</dbReference>
<sequence>MDGFEGKVQFVWQVADLLRGDYKPAEYRGVILPLLVLRRLDAVLEETKPKVLARAEQLKGVTDNPDVLLRDAAGVPFYNVSPLTFTKLLDSPNNLAQQLRAYIGAFSPGAAQVLEKYRFDEQISRLDDAGLLYLVLGKFADLDLRPEVVPNHAMGYIFEELLRRFSELSNETAGEHFTPREVIRLIVNLLFGEDSDVLTGTAPVRSIYDPACGTGGMLNIADQYLTRLNPKARLEMFGQELNPETWAIARSDLLIQGQDPERIVLGNTLTADGHADKRFDYLLANPPFGVDWNKSAAAIKAEAAQPGGRFSAGLPRVSDGSLLFLQQMIARMKPAEDGGSRVAIVFSGSPLFAGAAESGESNIRRWIIENDWLEGIVALPDQLFYNTGISTYVWIVTNRKRPEREGKVALVDARGEWSKMRKSLGDKRKYLDDAHIEAVTRLYSDALELADADERVKVFDDDTFGFRRITVERPLRRRWTVTEETVEAVRAAKPVVALSLGDDDARKTHDAVLGALGDLVGTSEGTEAAFTKLLLNACTARAQIGLPPAIKKAVLTAAAVADPDAPVVVDRKGESLPDPDLRDNENVPLTDDVDEYVEREVLPHVPDAWVDHTKTKIGYEIPFTRFFYKYVPPRPLAEIDAELERVEAEIQQVLDGLKR</sequence>
<dbReference type="RefSeq" id="WP_306001084.1">
    <property type="nucleotide sequence ID" value="NZ_JASNFN010000025.1"/>
</dbReference>
<dbReference type="InterPro" id="IPR003356">
    <property type="entry name" value="DNA_methylase_A-5"/>
</dbReference>
<comment type="caution">
    <text evidence="10">The sequence shown here is derived from an EMBL/GenBank/DDBJ whole genome shotgun (WGS) entry which is preliminary data.</text>
</comment>
<dbReference type="PROSITE" id="PS00092">
    <property type="entry name" value="N6_MTASE"/>
    <property type="match status" value="1"/>
</dbReference>
<dbReference type="InterPro" id="IPR038333">
    <property type="entry name" value="T1MK-like_N_sf"/>
</dbReference>
<gene>
    <name evidence="10" type="ORF">QOZ88_17935</name>
</gene>
<name>A0ABT9IFZ9_9ACTN</name>
<evidence type="ECO:0000256" key="4">
    <source>
        <dbReference type="ARBA" id="ARBA00022679"/>
    </source>
</evidence>
<feature type="domain" description="DNA methylase adenine-specific" evidence="8">
    <location>
        <begin position="151"/>
        <end position="446"/>
    </location>
</feature>
<reference evidence="11" key="1">
    <citation type="submission" date="2023-05" db="EMBL/GenBank/DDBJ databases">
        <title>Draft genome of Pseudofrankia sp. BMG5.37.</title>
        <authorList>
            <person name="Gtari M."/>
            <person name="Ghodhbane F."/>
            <person name="Sbissi I."/>
        </authorList>
    </citation>
    <scope>NUCLEOTIDE SEQUENCE [LARGE SCALE GENOMIC DNA]</scope>
    <source>
        <strain evidence="11">BMG 814</strain>
    </source>
</reference>
<evidence type="ECO:0000313" key="10">
    <source>
        <dbReference type="EMBL" id="MDP5184521.1"/>
    </source>
</evidence>
<evidence type="ECO:0000259" key="9">
    <source>
        <dbReference type="Pfam" id="PF12161"/>
    </source>
</evidence>
<keyword evidence="6" id="KW-0680">Restriction system</keyword>
<proteinExistence type="inferred from homology"/>
<dbReference type="PANTHER" id="PTHR42933:SF3">
    <property type="entry name" value="TYPE I RESTRICTION ENZYME MJAVIII METHYLASE SUBUNIT"/>
    <property type="match status" value="1"/>
</dbReference>
<dbReference type="EC" id="2.1.1.72" evidence="2"/>
<dbReference type="GO" id="GO:0008168">
    <property type="term" value="F:methyltransferase activity"/>
    <property type="evidence" value="ECO:0007669"/>
    <property type="project" value="UniProtKB-KW"/>
</dbReference>
<accession>A0ABT9IFZ9</accession>
<evidence type="ECO:0000256" key="7">
    <source>
        <dbReference type="ARBA" id="ARBA00047942"/>
    </source>
</evidence>
<organism evidence="10 11">
    <name type="scientific">Blastococcus carthaginiensis</name>
    <dbReference type="NCBI Taxonomy" id="3050034"/>
    <lineage>
        <taxon>Bacteria</taxon>
        <taxon>Bacillati</taxon>
        <taxon>Actinomycetota</taxon>
        <taxon>Actinomycetes</taxon>
        <taxon>Geodermatophilales</taxon>
        <taxon>Geodermatophilaceae</taxon>
        <taxon>Blastococcus</taxon>
    </lineage>
</organism>
<evidence type="ECO:0000256" key="1">
    <source>
        <dbReference type="ARBA" id="ARBA00006594"/>
    </source>
</evidence>
<dbReference type="InterPro" id="IPR022749">
    <property type="entry name" value="D12N6_MeTrfase_N"/>
</dbReference>
<evidence type="ECO:0000256" key="5">
    <source>
        <dbReference type="ARBA" id="ARBA00022691"/>
    </source>
</evidence>
<comment type="catalytic activity">
    <reaction evidence="7">
        <text>a 2'-deoxyadenosine in DNA + S-adenosyl-L-methionine = an N(6)-methyl-2'-deoxyadenosine in DNA + S-adenosyl-L-homocysteine + H(+)</text>
        <dbReference type="Rhea" id="RHEA:15197"/>
        <dbReference type="Rhea" id="RHEA-COMP:12418"/>
        <dbReference type="Rhea" id="RHEA-COMP:12419"/>
        <dbReference type="ChEBI" id="CHEBI:15378"/>
        <dbReference type="ChEBI" id="CHEBI:57856"/>
        <dbReference type="ChEBI" id="CHEBI:59789"/>
        <dbReference type="ChEBI" id="CHEBI:90615"/>
        <dbReference type="ChEBI" id="CHEBI:90616"/>
        <dbReference type="EC" id="2.1.1.72"/>
    </reaction>
</comment>
<keyword evidence="5" id="KW-0949">S-adenosyl-L-methionine</keyword>
<keyword evidence="4 10" id="KW-0808">Transferase</keyword>
<dbReference type="Pfam" id="PF12161">
    <property type="entry name" value="HsdM_N"/>
    <property type="match status" value="1"/>
</dbReference>
<dbReference type="CDD" id="cd02440">
    <property type="entry name" value="AdoMet_MTases"/>
    <property type="match status" value="1"/>
</dbReference>
<dbReference type="InterPro" id="IPR029063">
    <property type="entry name" value="SAM-dependent_MTases_sf"/>
</dbReference>
<evidence type="ECO:0000256" key="6">
    <source>
        <dbReference type="ARBA" id="ARBA00022747"/>
    </source>
</evidence>
<evidence type="ECO:0000256" key="2">
    <source>
        <dbReference type="ARBA" id="ARBA00011900"/>
    </source>
</evidence>
<protein>
    <recommendedName>
        <fullName evidence="2">site-specific DNA-methyltransferase (adenine-specific)</fullName>
        <ecNumber evidence="2">2.1.1.72</ecNumber>
    </recommendedName>
</protein>
<dbReference type="InterPro" id="IPR002052">
    <property type="entry name" value="DNA_methylase_N6_adenine_CS"/>
</dbReference>
<feature type="domain" description="N6 adenine-specific DNA methyltransferase N-terminal" evidence="9">
    <location>
        <begin position="9"/>
        <end position="139"/>
    </location>
</feature>
<keyword evidence="11" id="KW-1185">Reference proteome</keyword>
<dbReference type="Gene3D" id="3.40.50.150">
    <property type="entry name" value="Vaccinia Virus protein VP39"/>
    <property type="match status" value="1"/>
</dbReference>
<evidence type="ECO:0000259" key="8">
    <source>
        <dbReference type="Pfam" id="PF02384"/>
    </source>
</evidence>
<dbReference type="PANTHER" id="PTHR42933">
    <property type="entry name" value="SLR6095 PROTEIN"/>
    <property type="match status" value="1"/>
</dbReference>
<keyword evidence="3 10" id="KW-0489">Methyltransferase</keyword>
<dbReference type="InterPro" id="IPR051537">
    <property type="entry name" value="DNA_Adenine_Mtase"/>
</dbReference>
<dbReference type="GO" id="GO:0032259">
    <property type="term" value="P:methylation"/>
    <property type="evidence" value="ECO:0007669"/>
    <property type="project" value="UniProtKB-KW"/>
</dbReference>
<comment type="similarity">
    <text evidence="1">Belongs to the N(4)/N(6)-methyltransferase family.</text>
</comment>
<evidence type="ECO:0000313" key="11">
    <source>
        <dbReference type="Proteomes" id="UP001233673"/>
    </source>
</evidence>
<dbReference type="Proteomes" id="UP001233673">
    <property type="component" value="Unassembled WGS sequence"/>
</dbReference>
<evidence type="ECO:0000256" key="3">
    <source>
        <dbReference type="ARBA" id="ARBA00022603"/>
    </source>
</evidence>
<dbReference type="Pfam" id="PF02384">
    <property type="entry name" value="N6_Mtase"/>
    <property type="match status" value="1"/>
</dbReference>